<feature type="compositionally biased region" description="Low complexity" evidence="1">
    <location>
        <begin position="201"/>
        <end position="226"/>
    </location>
</feature>
<reference evidence="2" key="2">
    <citation type="submission" date="2023-05" db="EMBL/GenBank/DDBJ databases">
        <authorList>
            <consortium name="Lawrence Berkeley National Laboratory"/>
            <person name="Steindorff A."/>
            <person name="Hensen N."/>
            <person name="Bonometti L."/>
            <person name="Westerberg I."/>
            <person name="Brannstrom I.O."/>
            <person name="Guillou S."/>
            <person name="Cros-Aarteil S."/>
            <person name="Calhoun S."/>
            <person name="Haridas S."/>
            <person name="Kuo A."/>
            <person name="Mondo S."/>
            <person name="Pangilinan J."/>
            <person name="Riley R."/>
            <person name="Labutti K."/>
            <person name="Andreopoulos B."/>
            <person name="Lipzen A."/>
            <person name="Chen C."/>
            <person name="Yanf M."/>
            <person name="Daum C."/>
            <person name="Ng V."/>
            <person name="Clum A."/>
            <person name="Ohm R."/>
            <person name="Martin F."/>
            <person name="Silar P."/>
            <person name="Natvig D."/>
            <person name="Lalanne C."/>
            <person name="Gautier V."/>
            <person name="Ament-Velasquez S.L."/>
            <person name="Kruys A."/>
            <person name="Hutchinson M.I."/>
            <person name="Powell A.J."/>
            <person name="Barry K."/>
            <person name="Miller A.N."/>
            <person name="Grigoriev I.V."/>
            <person name="Debuchy R."/>
            <person name="Gladieux P."/>
            <person name="Thoren M.H."/>
            <person name="Johannesson H."/>
        </authorList>
    </citation>
    <scope>NUCLEOTIDE SEQUENCE</scope>
    <source>
        <strain evidence="2">CBS 990.96</strain>
    </source>
</reference>
<feature type="region of interest" description="Disordered" evidence="1">
    <location>
        <begin position="100"/>
        <end position="120"/>
    </location>
</feature>
<feature type="compositionally biased region" description="Low complexity" evidence="1">
    <location>
        <begin position="135"/>
        <end position="148"/>
    </location>
</feature>
<feature type="region of interest" description="Disordered" evidence="1">
    <location>
        <begin position="587"/>
        <end position="643"/>
    </location>
</feature>
<evidence type="ECO:0000313" key="2">
    <source>
        <dbReference type="EMBL" id="KAK4229629.1"/>
    </source>
</evidence>
<accession>A0AAN7BU22</accession>
<feature type="compositionally biased region" description="Polar residues" evidence="1">
    <location>
        <begin position="269"/>
        <end position="292"/>
    </location>
</feature>
<organism evidence="2 3">
    <name type="scientific">Podospora fimiseda</name>
    <dbReference type="NCBI Taxonomy" id="252190"/>
    <lineage>
        <taxon>Eukaryota</taxon>
        <taxon>Fungi</taxon>
        <taxon>Dikarya</taxon>
        <taxon>Ascomycota</taxon>
        <taxon>Pezizomycotina</taxon>
        <taxon>Sordariomycetes</taxon>
        <taxon>Sordariomycetidae</taxon>
        <taxon>Sordariales</taxon>
        <taxon>Podosporaceae</taxon>
        <taxon>Podospora</taxon>
    </lineage>
</organism>
<feature type="compositionally biased region" description="Basic and acidic residues" evidence="1">
    <location>
        <begin position="293"/>
        <end position="306"/>
    </location>
</feature>
<feature type="compositionally biased region" description="Polar residues" evidence="1">
    <location>
        <begin position="443"/>
        <end position="487"/>
    </location>
</feature>
<feature type="compositionally biased region" description="Basic and acidic residues" evidence="1">
    <location>
        <begin position="384"/>
        <end position="395"/>
    </location>
</feature>
<sequence>MNDILFMSPPRVVPSHHSGGRMAATTMATGAPPATSVSKMSTTNALQAATAPANHRPPKPQISFRLPGFRIDCPFPGCSAKLDGKRDVFCPVHMQSLSNKASKPLTGTHQFTESSSTTSGSVPIAATVVVARPHPISSQPQPSLSPAPGINSPSPQRQLSTSNPRKLLLENEKNRPIIMKRKSAPNPPRVIMQQPTPKYTTPPIGGDPPTGALPQRTTTSTSTISPADPPAAPSPVVHSPPISPRSTASVNKRPNFSGSLGHSSESRLNEQTTHRPLTLSQAAKRPTLQQSPSKEHTSLKTLEDKNAFAPPRFSRAQPIRKMALPATVNFISKPKQSSTNPSPEMPPSNSFEASSDKRQNTDDLTKINQPSSWTSHLAPSLRDANADPKSPDRMRASTNGFHFKPATPGFKAVQSNKVSGKQTSDNGQPRASGTPPIEKLPTSEKSQANNLQQSSALPQQSRRLLQANGHQQPNGHILKSKSSSTQAKPHEAAVNQTRPPVNQTYTMILSDSDVDMQDADDSDPEPKRTKNHISPKKLRPQLIPVKRLQIPAHPSVEIVPAAPTQRAPVVSSQELSEFDAAIYSQEGASAPPAGFILPKRKPLVKTKPQPRVQEDAMDLDDDEDKPPPKPKEDEPLYTNIDPRVHWPKVHSEEWYAKKQAEIAARPNRKANFGKAAQRMRELKPVEPTPVSSEDFEKSLPEKIQNNPAWVRALKRLHEIPVEDLEPEQETGQSQTNGVGHSSGGEGSISSGPGYVNGERKIKKLKKTGSAFQFRMDVNGNGTANGTLE</sequence>
<evidence type="ECO:0000313" key="3">
    <source>
        <dbReference type="Proteomes" id="UP001301958"/>
    </source>
</evidence>
<dbReference type="AlphaFoldDB" id="A0AAN7BU22"/>
<dbReference type="Proteomes" id="UP001301958">
    <property type="component" value="Unassembled WGS sequence"/>
</dbReference>
<feature type="region of interest" description="Disordered" evidence="1">
    <location>
        <begin position="135"/>
        <end position="544"/>
    </location>
</feature>
<feature type="compositionally biased region" description="Polar residues" evidence="1">
    <location>
        <begin position="334"/>
        <end position="353"/>
    </location>
</feature>
<gene>
    <name evidence="2" type="ORF">QBC38DRAFT_98309</name>
</gene>
<name>A0AAN7BU22_9PEZI</name>
<feature type="compositionally biased region" description="Acidic residues" evidence="1">
    <location>
        <begin position="512"/>
        <end position="523"/>
    </location>
</feature>
<feature type="compositionally biased region" description="Basic residues" evidence="1">
    <location>
        <begin position="529"/>
        <end position="539"/>
    </location>
</feature>
<feature type="compositionally biased region" description="Basic and acidic residues" evidence="1">
    <location>
        <begin position="354"/>
        <end position="365"/>
    </location>
</feature>
<feature type="compositionally biased region" description="Polar residues" evidence="1">
    <location>
        <begin position="494"/>
        <end position="509"/>
    </location>
</feature>
<reference evidence="2" key="1">
    <citation type="journal article" date="2023" name="Mol. Phylogenet. Evol.">
        <title>Genome-scale phylogeny and comparative genomics of the fungal order Sordariales.</title>
        <authorList>
            <person name="Hensen N."/>
            <person name="Bonometti L."/>
            <person name="Westerberg I."/>
            <person name="Brannstrom I.O."/>
            <person name="Guillou S."/>
            <person name="Cros-Aarteil S."/>
            <person name="Calhoun S."/>
            <person name="Haridas S."/>
            <person name="Kuo A."/>
            <person name="Mondo S."/>
            <person name="Pangilinan J."/>
            <person name="Riley R."/>
            <person name="LaButti K."/>
            <person name="Andreopoulos B."/>
            <person name="Lipzen A."/>
            <person name="Chen C."/>
            <person name="Yan M."/>
            <person name="Daum C."/>
            <person name="Ng V."/>
            <person name="Clum A."/>
            <person name="Steindorff A."/>
            <person name="Ohm R.A."/>
            <person name="Martin F."/>
            <person name="Silar P."/>
            <person name="Natvig D.O."/>
            <person name="Lalanne C."/>
            <person name="Gautier V."/>
            <person name="Ament-Velasquez S.L."/>
            <person name="Kruys A."/>
            <person name="Hutchinson M.I."/>
            <person name="Powell A.J."/>
            <person name="Barry K."/>
            <person name="Miller A.N."/>
            <person name="Grigoriev I.V."/>
            <person name="Debuchy R."/>
            <person name="Gladieux P."/>
            <person name="Hiltunen Thoren M."/>
            <person name="Johannesson H."/>
        </authorList>
    </citation>
    <scope>NUCLEOTIDE SEQUENCE</scope>
    <source>
        <strain evidence="2">CBS 990.96</strain>
    </source>
</reference>
<feature type="compositionally biased region" description="Acidic residues" evidence="1">
    <location>
        <begin position="615"/>
        <end position="624"/>
    </location>
</feature>
<feature type="region of interest" description="Disordered" evidence="1">
    <location>
        <begin position="678"/>
        <end position="699"/>
    </location>
</feature>
<feature type="compositionally biased region" description="Polar residues" evidence="1">
    <location>
        <begin position="779"/>
        <end position="788"/>
    </location>
</feature>
<feature type="compositionally biased region" description="Low complexity" evidence="1">
    <location>
        <begin position="234"/>
        <end position="246"/>
    </location>
</feature>
<feature type="compositionally biased region" description="Polar residues" evidence="1">
    <location>
        <begin position="413"/>
        <end position="431"/>
    </location>
</feature>
<dbReference type="EMBL" id="MU865306">
    <property type="protein sequence ID" value="KAK4229629.1"/>
    <property type="molecule type" value="Genomic_DNA"/>
</dbReference>
<feature type="region of interest" description="Disordered" evidence="1">
    <location>
        <begin position="721"/>
        <end position="788"/>
    </location>
</feature>
<keyword evidence="3" id="KW-1185">Reference proteome</keyword>
<feature type="compositionally biased region" description="Polar residues" evidence="1">
    <location>
        <begin position="151"/>
        <end position="164"/>
    </location>
</feature>
<feature type="compositionally biased region" description="Polar residues" evidence="1">
    <location>
        <begin position="366"/>
        <end position="377"/>
    </location>
</feature>
<proteinExistence type="predicted"/>
<protein>
    <submittedName>
        <fullName evidence="2">Uncharacterized protein</fullName>
    </submittedName>
</protein>
<feature type="compositionally biased region" description="Basic and acidic residues" evidence="1">
    <location>
        <begin position="625"/>
        <end position="634"/>
    </location>
</feature>
<feature type="compositionally biased region" description="Polar residues" evidence="1">
    <location>
        <begin position="247"/>
        <end position="263"/>
    </location>
</feature>
<comment type="caution">
    <text evidence="2">The sequence shown here is derived from an EMBL/GenBank/DDBJ whole genome shotgun (WGS) entry which is preliminary data.</text>
</comment>
<evidence type="ECO:0000256" key="1">
    <source>
        <dbReference type="SAM" id="MobiDB-lite"/>
    </source>
</evidence>